<dbReference type="NCBIfam" id="TIGR04387">
    <property type="entry name" value="capsid_maj_N4"/>
    <property type="match status" value="2"/>
</dbReference>
<comment type="caution">
    <text evidence="1">The sequence shown here is derived from an EMBL/GenBank/DDBJ whole genome shotgun (WGS) entry which is preliminary data.</text>
</comment>
<evidence type="ECO:0008006" key="3">
    <source>
        <dbReference type="Google" id="ProtNLM"/>
    </source>
</evidence>
<accession>F7NK58</accession>
<name>F7NK58_9FIRM</name>
<dbReference type="AlphaFoldDB" id="F7NK58"/>
<keyword evidence="2" id="KW-1185">Reference proteome</keyword>
<protein>
    <recommendedName>
        <fullName evidence="3">N4-gp56 family major capsid protein</fullName>
    </recommendedName>
</protein>
<reference evidence="1 2" key="1">
    <citation type="journal article" date="2011" name="EMBO J.">
        <title>Structural diversity of bacterial flagellar motors.</title>
        <authorList>
            <person name="Chen S."/>
            <person name="Beeby M."/>
            <person name="Murphy G.E."/>
            <person name="Leadbetter J.R."/>
            <person name="Hendrixson D.R."/>
            <person name="Briegel A."/>
            <person name="Li Z."/>
            <person name="Shi J."/>
            <person name="Tocheva E.I."/>
            <person name="Muller A."/>
            <person name="Dobro M.J."/>
            <person name="Jensen G.J."/>
        </authorList>
    </citation>
    <scope>NUCLEOTIDE SEQUENCE [LARGE SCALE GENOMIC DNA]</scope>
    <source>
        <strain evidence="1 2">DSM 6540</strain>
    </source>
</reference>
<dbReference type="Proteomes" id="UP000003240">
    <property type="component" value="Unassembled WGS sequence"/>
</dbReference>
<sequence length="403" mass="44723">MEVDNQTRVPANLVERYWRRVLWETTKKELYWNKFIGEGPNSIITKMTDLKKEAGDRIVVPLLPKLIGPGVTGDDVLEGNEEPLMYQDFSVVVDQIRHATIIKGRFEEQKTQLKMRRDGRDGLSMWLKEKIDYDIFKALSTTASPNRQLSAGSKAENLLTDTDKFTASLISRAKRKAKLAGSPVNVTLTGTVAVQADSYIITGTTTEFTTELKVGDVVTVASQERIIVEVYSDTSAKVHMKWKTASSGNAMGCKRYPGARCNMRPVNVDGQELFVMVIHPWQERDLWADPVWYEAQKYANVRGSKNPIFTGMTGIYDGCVIHSHENINISLSGASGANVAHSLFLGAQACGMAIAQEPEWVEDERDYKNKVGISTGMIWGAEKAKFNGEDFACLKVLTGAAAD</sequence>
<gene>
    <name evidence="1" type="ORF">ALO_12356</name>
</gene>
<evidence type="ECO:0000313" key="1">
    <source>
        <dbReference type="EMBL" id="EGO63499.1"/>
    </source>
</evidence>
<dbReference type="eggNOG" id="ENOG502ZB2Y">
    <property type="taxonomic scope" value="Bacteria"/>
</dbReference>
<dbReference type="OrthoDB" id="8877014at2"/>
<dbReference type="Pfam" id="PF13252">
    <property type="entry name" value="Phage_capsid_3"/>
    <property type="match status" value="2"/>
</dbReference>
<dbReference type="RefSeq" id="WP_004096064.1">
    <property type="nucleotide sequence ID" value="NZ_AFGF01000107.1"/>
</dbReference>
<proteinExistence type="predicted"/>
<dbReference type="EMBL" id="AFGF01000107">
    <property type="protein sequence ID" value="EGO63499.1"/>
    <property type="molecule type" value="Genomic_DNA"/>
</dbReference>
<dbReference type="STRING" id="1009370.ALO_12356"/>
<dbReference type="InterPro" id="IPR025267">
    <property type="entry name" value="ORF017-like"/>
</dbReference>
<organism evidence="1 2">
    <name type="scientific">Acetonema longum DSM 6540</name>
    <dbReference type="NCBI Taxonomy" id="1009370"/>
    <lineage>
        <taxon>Bacteria</taxon>
        <taxon>Bacillati</taxon>
        <taxon>Bacillota</taxon>
        <taxon>Negativicutes</taxon>
        <taxon>Acetonemataceae</taxon>
        <taxon>Acetonema</taxon>
    </lineage>
</organism>
<evidence type="ECO:0000313" key="2">
    <source>
        <dbReference type="Proteomes" id="UP000003240"/>
    </source>
</evidence>